<comment type="caution">
    <text evidence="2">The sequence shown here is derived from an EMBL/GenBank/DDBJ whole genome shotgun (WGS) entry which is preliminary data.</text>
</comment>
<reference evidence="3" key="1">
    <citation type="journal article" date="2019" name="Int. J. Syst. Evol. Microbiol.">
        <title>The Global Catalogue of Microorganisms (GCM) 10K type strain sequencing project: providing services to taxonomists for standard genome sequencing and annotation.</title>
        <authorList>
            <consortium name="The Broad Institute Genomics Platform"/>
            <consortium name="The Broad Institute Genome Sequencing Center for Infectious Disease"/>
            <person name="Wu L."/>
            <person name="Ma J."/>
        </authorList>
    </citation>
    <scope>NUCLEOTIDE SEQUENCE [LARGE SCALE GENOMIC DNA]</scope>
    <source>
        <strain evidence="3">KACC 11299</strain>
    </source>
</reference>
<evidence type="ECO:0000313" key="2">
    <source>
        <dbReference type="EMBL" id="MFC5604523.1"/>
    </source>
</evidence>
<keyword evidence="3" id="KW-1185">Reference proteome</keyword>
<keyword evidence="1" id="KW-0812">Transmembrane</keyword>
<name>A0ABW0U2Z5_9BACL</name>
<feature type="transmembrane region" description="Helical" evidence="1">
    <location>
        <begin position="113"/>
        <end position="136"/>
    </location>
</feature>
<protein>
    <recommendedName>
        <fullName evidence="4">Integral membrane protein (DUF2269)</fullName>
    </recommendedName>
</protein>
<proteinExistence type="predicted"/>
<accession>A0ABW0U2Z5</accession>
<dbReference type="RefSeq" id="WP_381446379.1">
    <property type="nucleotide sequence ID" value="NZ_JBHSNP010000028.1"/>
</dbReference>
<dbReference type="EMBL" id="JBHSNP010000028">
    <property type="protein sequence ID" value="MFC5604523.1"/>
    <property type="molecule type" value="Genomic_DNA"/>
</dbReference>
<gene>
    <name evidence="2" type="ORF">ACFPTP_14920</name>
</gene>
<feature type="transmembrane region" description="Helical" evidence="1">
    <location>
        <begin position="6"/>
        <end position="27"/>
    </location>
</feature>
<keyword evidence="1" id="KW-1133">Transmembrane helix</keyword>
<feature type="transmembrane region" description="Helical" evidence="1">
    <location>
        <begin position="78"/>
        <end position="101"/>
    </location>
</feature>
<dbReference type="Proteomes" id="UP001596071">
    <property type="component" value="Unassembled WGS sequence"/>
</dbReference>
<keyword evidence="1" id="KW-0472">Membrane</keyword>
<evidence type="ECO:0008006" key="4">
    <source>
        <dbReference type="Google" id="ProtNLM"/>
    </source>
</evidence>
<evidence type="ECO:0000256" key="1">
    <source>
        <dbReference type="SAM" id="Phobius"/>
    </source>
</evidence>
<feature type="transmembrane region" description="Helical" evidence="1">
    <location>
        <begin position="47"/>
        <end position="72"/>
    </location>
</feature>
<organism evidence="2 3">
    <name type="scientific">Sporosarcina koreensis</name>
    <dbReference type="NCBI Taxonomy" id="334735"/>
    <lineage>
        <taxon>Bacteria</taxon>
        <taxon>Bacillati</taxon>
        <taxon>Bacillota</taxon>
        <taxon>Bacilli</taxon>
        <taxon>Bacillales</taxon>
        <taxon>Caryophanaceae</taxon>
        <taxon>Sporosarcina</taxon>
    </lineage>
</organism>
<sequence length="142" mass="16137">MYGTIVFVHVVSAVLAIGPLFLLLPTIKRLRNVDLQTENAYLTIIKVIIRLVMHAGHLLVLSGALLLLTGPWPWNTSWVIATLGIMLLSGFFLSSGFTKVLRKYYKHSSKGQILNVLTRTTWIYIGLMLIMLWLMVQKPMLW</sequence>
<evidence type="ECO:0000313" key="3">
    <source>
        <dbReference type="Proteomes" id="UP001596071"/>
    </source>
</evidence>